<dbReference type="SMART" id="SM01057">
    <property type="entry name" value="Carb_anhydrase"/>
    <property type="match status" value="1"/>
</dbReference>
<dbReference type="SUPFAM" id="SSF51069">
    <property type="entry name" value="Carbonic anhydrase"/>
    <property type="match status" value="1"/>
</dbReference>
<dbReference type="InterPro" id="IPR041891">
    <property type="entry name" value="Alpha_CA_prokaryot-like"/>
</dbReference>
<dbReference type="GO" id="GO:0008270">
    <property type="term" value="F:zinc ion binding"/>
    <property type="evidence" value="ECO:0007669"/>
    <property type="project" value="InterPro"/>
</dbReference>
<dbReference type="InterPro" id="IPR015946">
    <property type="entry name" value="KH_dom-like_a/b"/>
</dbReference>
<dbReference type="GO" id="GO:0004089">
    <property type="term" value="F:carbonate dehydratase activity"/>
    <property type="evidence" value="ECO:0007669"/>
    <property type="project" value="InterPro"/>
</dbReference>
<dbReference type="PANTHER" id="PTHR18952">
    <property type="entry name" value="CARBONIC ANHYDRASE"/>
    <property type="match status" value="1"/>
</dbReference>
<dbReference type="InterPro" id="IPR000408">
    <property type="entry name" value="Reg_chr_condens"/>
</dbReference>
<dbReference type="Pfam" id="PF00415">
    <property type="entry name" value="RCC1"/>
    <property type="match status" value="1"/>
</dbReference>
<evidence type="ECO:0000313" key="3">
    <source>
        <dbReference type="EMBL" id="KAJ1686267.1"/>
    </source>
</evidence>
<evidence type="ECO:0000256" key="1">
    <source>
        <dbReference type="SAM" id="MobiDB-lite"/>
    </source>
</evidence>
<feature type="domain" description="Alpha-carbonic anhydrase" evidence="2">
    <location>
        <begin position="277"/>
        <end position="514"/>
    </location>
</feature>
<dbReference type="PANTHER" id="PTHR18952:SF236">
    <property type="entry name" value="ALPHA CARBONIC ANHYDRASE 1, CHLOROPLASTIC"/>
    <property type="match status" value="1"/>
</dbReference>
<organism evidence="3 4">
    <name type="scientific">Rhynchospora breviuscula</name>
    <dbReference type="NCBI Taxonomy" id="2022672"/>
    <lineage>
        <taxon>Eukaryota</taxon>
        <taxon>Viridiplantae</taxon>
        <taxon>Streptophyta</taxon>
        <taxon>Embryophyta</taxon>
        <taxon>Tracheophyta</taxon>
        <taxon>Spermatophyta</taxon>
        <taxon>Magnoliopsida</taxon>
        <taxon>Liliopsida</taxon>
        <taxon>Poales</taxon>
        <taxon>Cyperaceae</taxon>
        <taxon>Cyperoideae</taxon>
        <taxon>Rhynchosporeae</taxon>
        <taxon>Rhynchospora</taxon>
    </lineage>
</organism>
<dbReference type="Pfam" id="PF00194">
    <property type="entry name" value="Carb_anhydrase"/>
    <property type="match status" value="1"/>
</dbReference>
<dbReference type="Proteomes" id="UP001151287">
    <property type="component" value="Unassembled WGS sequence"/>
</dbReference>
<proteinExistence type="predicted"/>
<dbReference type="CDD" id="cd03124">
    <property type="entry name" value="alpha_CA_prokaryotic_like"/>
    <property type="match status" value="1"/>
</dbReference>
<dbReference type="InterPro" id="IPR023561">
    <property type="entry name" value="Carbonic_anhydrase_a-class"/>
</dbReference>
<dbReference type="InterPro" id="IPR036398">
    <property type="entry name" value="CA_dom_sf"/>
</dbReference>
<dbReference type="AlphaFoldDB" id="A0A9Q0C2W3"/>
<feature type="region of interest" description="Disordered" evidence="1">
    <location>
        <begin position="167"/>
        <end position="189"/>
    </location>
</feature>
<gene>
    <name evidence="3" type="ORF">LUZ63_017657</name>
</gene>
<protein>
    <recommendedName>
        <fullName evidence="2">Alpha-carbonic anhydrase domain-containing protein</fullName>
    </recommendedName>
</protein>
<dbReference type="InterPro" id="IPR001148">
    <property type="entry name" value="CA_dom"/>
</dbReference>
<dbReference type="OrthoDB" id="429145at2759"/>
<accession>A0A9Q0C2W3</accession>
<name>A0A9Q0C2W3_9POAL</name>
<dbReference type="PROSITE" id="PS51144">
    <property type="entry name" value="ALPHA_CA_2"/>
    <property type="match status" value="1"/>
</dbReference>
<evidence type="ECO:0000259" key="2">
    <source>
        <dbReference type="PROSITE" id="PS51144"/>
    </source>
</evidence>
<keyword evidence="4" id="KW-1185">Reference proteome</keyword>
<dbReference type="Gene3D" id="3.10.200.10">
    <property type="entry name" value="Alpha carbonic anhydrase"/>
    <property type="match status" value="1"/>
</dbReference>
<comment type="caution">
    <text evidence="3">The sequence shown here is derived from an EMBL/GenBank/DDBJ whole genome shotgun (WGS) entry which is preliminary data.</text>
</comment>
<sequence>MKKMVYRLFGRETPLHACFGGGKSDKGRRIGELTPVIQKRFRFPENGLELYAEKVLNMGLCAIAQAESLRYKLLRGWFGSVYNMLRVLCREKSNARLEKGSNGIFFEGSHSSGGQLGHGNDVDYFKPTMVNLDANVKAFRVSCGFNYSALFEPLLSLRTVEDAGPGRELERRGELSHGAQKKRPEAKPKVACRRENQTAEEVFEILVRAYSEWNRYTAKASGSHTLISDLLTIDTALKGDRDKKKQEMASYKVFFALAIITSLVALSRAHKSSTELVKFSYSGSLGPENWASLSSAFELCGKGAHQSPINIDCKTAVRDSSLECLKRDYIAANATLVNNGFNIGLVYTSEAGSLVISGKKYSLKHLRWHSPSEHTLDGERFPFEVNLIHESKDGNVAIVSILYKYGNADPFLLQITDKLNQLAKVSCSEDQEARILVGIVHSRSLKLSTRKYYRYFGSLTTPPCTENVVWNILGEVRTLSKEQADALRAPLVGDYQKNSRPIQSLNGRVVQIYDKVDNVKNK</sequence>
<dbReference type="EMBL" id="JAMQYH010000005">
    <property type="protein sequence ID" value="KAJ1686267.1"/>
    <property type="molecule type" value="Genomic_DNA"/>
</dbReference>
<dbReference type="Gene3D" id="3.30.300.20">
    <property type="match status" value="1"/>
</dbReference>
<evidence type="ECO:0000313" key="4">
    <source>
        <dbReference type="Proteomes" id="UP001151287"/>
    </source>
</evidence>
<reference evidence="3" key="1">
    <citation type="journal article" date="2022" name="Cell">
        <title>Repeat-based holocentromeres influence genome architecture and karyotype evolution.</title>
        <authorList>
            <person name="Hofstatter P.G."/>
            <person name="Thangavel G."/>
            <person name="Lux T."/>
            <person name="Neumann P."/>
            <person name="Vondrak T."/>
            <person name="Novak P."/>
            <person name="Zhang M."/>
            <person name="Costa L."/>
            <person name="Castellani M."/>
            <person name="Scott A."/>
            <person name="Toegelov H."/>
            <person name="Fuchs J."/>
            <person name="Mata-Sucre Y."/>
            <person name="Dias Y."/>
            <person name="Vanzela A.L.L."/>
            <person name="Huettel B."/>
            <person name="Almeida C.C.S."/>
            <person name="Simkova H."/>
            <person name="Souza G."/>
            <person name="Pedrosa-Harand A."/>
            <person name="Macas J."/>
            <person name="Mayer K.F.X."/>
            <person name="Houben A."/>
            <person name="Marques A."/>
        </authorList>
    </citation>
    <scope>NUCLEOTIDE SEQUENCE</scope>
    <source>
        <strain evidence="3">RhyBre1mFocal</strain>
    </source>
</reference>
<dbReference type="GO" id="GO:0006730">
    <property type="term" value="P:one-carbon metabolic process"/>
    <property type="evidence" value="ECO:0007669"/>
    <property type="project" value="TreeGrafter"/>
</dbReference>